<evidence type="ECO:0000313" key="2">
    <source>
        <dbReference type="EMBL" id="TRZ17321.1"/>
    </source>
</evidence>
<protein>
    <submittedName>
        <fullName evidence="2">Uncharacterized protein</fullName>
    </submittedName>
</protein>
<name>A0A8K1GG23_9PASS</name>
<sequence length="249" mass="28613">MGEEKNQNLQFRIYEEKTEQKKYGSSGDWPVKGQKSDGLEHSKGMLSELEQLSLEMRRWKWFGSFSLGGTSHNKKMKCVMPLAIHEIPGVESAIYSHPEGVLEDNLRQTIDSPARWNALLDLMVINTSELIGDIKIGHQDCLGCSGHALEELAVVRKNREKAKSRSELQRGGTEIRPHNQCEYKPVEKWSVLGQMLQAPCEEEKNEEEKKQEEEKREEEKTQDEVLSGERSVFIQRVEVHVMKTVEFIC</sequence>
<accession>A0A8K1GG23</accession>
<feature type="region of interest" description="Disordered" evidence="1">
    <location>
        <begin position="19"/>
        <end position="39"/>
    </location>
</feature>
<gene>
    <name evidence="2" type="ORF">HGM15179_009770</name>
</gene>
<organism evidence="2 3">
    <name type="scientific">Zosterops borbonicus</name>
    <dbReference type="NCBI Taxonomy" id="364589"/>
    <lineage>
        <taxon>Eukaryota</taxon>
        <taxon>Metazoa</taxon>
        <taxon>Chordata</taxon>
        <taxon>Craniata</taxon>
        <taxon>Vertebrata</taxon>
        <taxon>Euteleostomi</taxon>
        <taxon>Archelosauria</taxon>
        <taxon>Archosauria</taxon>
        <taxon>Dinosauria</taxon>
        <taxon>Saurischia</taxon>
        <taxon>Theropoda</taxon>
        <taxon>Coelurosauria</taxon>
        <taxon>Aves</taxon>
        <taxon>Neognathae</taxon>
        <taxon>Neoaves</taxon>
        <taxon>Telluraves</taxon>
        <taxon>Australaves</taxon>
        <taxon>Passeriformes</taxon>
        <taxon>Sylvioidea</taxon>
        <taxon>Zosteropidae</taxon>
        <taxon>Zosterops</taxon>
    </lineage>
</organism>
<proteinExistence type="predicted"/>
<feature type="compositionally biased region" description="Basic and acidic residues" evidence="1">
    <location>
        <begin position="206"/>
        <end position="223"/>
    </location>
</feature>
<keyword evidence="3" id="KW-1185">Reference proteome</keyword>
<dbReference type="AlphaFoldDB" id="A0A8K1GG23"/>
<dbReference type="Proteomes" id="UP000796761">
    <property type="component" value="Unassembled WGS sequence"/>
</dbReference>
<comment type="caution">
    <text evidence="2">The sequence shown here is derived from an EMBL/GenBank/DDBJ whole genome shotgun (WGS) entry which is preliminary data.</text>
</comment>
<evidence type="ECO:0000313" key="3">
    <source>
        <dbReference type="Proteomes" id="UP000796761"/>
    </source>
</evidence>
<evidence type="ECO:0000256" key="1">
    <source>
        <dbReference type="SAM" id="MobiDB-lite"/>
    </source>
</evidence>
<dbReference type="EMBL" id="SWJQ01000272">
    <property type="protein sequence ID" value="TRZ17321.1"/>
    <property type="molecule type" value="Genomic_DNA"/>
</dbReference>
<feature type="region of interest" description="Disordered" evidence="1">
    <location>
        <begin position="200"/>
        <end position="226"/>
    </location>
</feature>
<reference evidence="2" key="1">
    <citation type="submission" date="2019-04" db="EMBL/GenBank/DDBJ databases">
        <title>Genome assembly of Zosterops borbonicus 15179.</title>
        <authorList>
            <person name="Leroy T."/>
            <person name="Anselmetti Y."/>
            <person name="Tilak M.-K."/>
            <person name="Nabholz B."/>
        </authorList>
    </citation>
    <scope>NUCLEOTIDE SEQUENCE</scope>
    <source>
        <strain evidence="2">HGM_15179</strain>
        <tissue evidence="2">Muscle</tissue>
    </source>
</reference>